<dbReference type="InterPro" id="IPR003594">
    <property type="entry name" value="HATPase_dom"/>
</dbReference>
<dbReference type="CDD" id="cd00082">
    <property type="entry name" value="HisKA"/>
    <property type="match status" value="1"/>
</dbReference>
<sequence length="922" mass="104179">MDFKTKLYMGFGSLLLLMMIPLGIGFSIISQLKNSMDEVMIVRYEKVRLADLVNDETYKISRYLRDLILLDNDKDSVQKRIEQIENSRENSLTALNTLDKIVIRPQAKKLTSQIKLMSISYIDFQKEIEADVKDGRRNDARHLLLASDQKFRDQLYGSNGSIKKLKELEEQTMSDLVDQARHSYQQAIRIYSIFIILGLLFGMGIIILSIRSITSNINKVTVAINKVASLGPRDELPRVEIFTQDAIGEIAKAFNEMASALEEQVKKQKMYNKTLQEQNWLKSKIAKISTMYSGVKDLQTFASLLINKLTPVVGGNYGAFYMLESQEERYYLSQIAVYAFDKRDITCPNFQLGEGLVGQCALENRIITLTQIPDNYIRINSGLGSAPPKNIIIYPVEFEGQVLAVLELATLEEFNPIQQELLEQVLSNVGITIDRIVNYMQVEKLLKESQVLTEELQTQAEELQIQQEELKTFNEKLDEQYKFSHQRAVELENIKVVLEEKASQLELNSRYKSEFLSNMSHELRTPLNSLLILAQMLAENDNSNLTHKQVEYAETILSSGRDLLSLINDILDLSKAEAGKMDVCPRVVKLKAIQEFLKRQYLPVAIQKGITFTIQLKNGLPETFITDEQRLLQILKNLLSNAFKFTEQGSVLLSIRKAEKRFTDKQILFDNASTMLSFSVSDTGVGIPRDKHIMIFEEFRQADGTTSRKYGGSGLGLSISNKIAMLLGGFIELESEEGKGSTFTLYLPYSLDSITAEAALGVEAAAEPDEPVIDEPGEDNAGEDNAGAAMAIDHHRDWLAGRKILIVDDDLRNVFSLTVVLEKHGVKVLFAENGKEGINALRENPDIDLVLMDIMMPEMDGYEAMQTIRQIHEYETLPVIALTAKAMKNDREKCIDAGASDYISKPVNVEQLLSLIQVWLYK</sequence>
<dbReference type="Pfam" id="PF00672">
    <property type="entry name" value="HAMP"/>
    <property type="match status" value="1"/>
</dbReference>
<dbReference type="CDD" id="cd06225">
    <property type="entry name" value="HAMP"/>
    <property type="match status" value="1"/>
</dbReference>
<protein>
    <recommendedName>
        <fullName evidence="11">Circadian input-output histidine kinase CikA</fullName>
        <ecNumber evidence="4">2.7.13.3</ecNumber>
    </recommendedName>
    <alternativeName>
        <fullName evidence="5">Stage 0 sporulation protein A homolog</fullName>
    </alternativeName>
</protein>
<evidence type="ECO:0000259" key="17">
    <source>
        <dbReference type="PROSITE" id="PS50885"/>
    </source>
</evidence>
<dbReference type="PROSITE" id="PS50110">
    <property type="entry name" value="RESPONSE_REGULATORY"/>
    <property type="match status" value="1"/>
</dbReference>
<evidence type="ECO:0000256" key="10">
    <source>
        <dbReference type="ARBA" id="ARBA00024867"/>
    </source>
</evidence>
<dbReference type="Pfam" id="PF12729">
    <property type="entry name" value="4HB_MCP_1"/>
    <property type="match status" value="1"/>
</dbReference>
<dbReference type="SMART" id="SM00388">
    <property type="entry name" value="HisKA"/>
    <property type="match status" value="1"/>
</dbReference>
<dbReference type="SMART" id="SM00304">
    <property type="entry name" value="HAMP"/>
    <property type="match status" value="1"/>
</dbReference>
<dbReference type="CDD" id="cd19411">
    <property type="entry name" value="MCP2201-like_sensor"/>
    <property type="match status" value="1"/>
</dbReference>
<dbReference type="FunFam" id="3.30.565.10:FF:000010">
    <property type="entry name" value="Sensor histidine kinase RcsC"/>
    <property type="match status" value="1"/>
</dbReference>
<dbReference type="CDD" id="cd16922">
    <property type="entry name" value="HATPase_EvgS-ArcB-TorS-like"/>
    <property type="match status" value="1"/>
</dbReference>
<evidence type="ECO:0000256" key="13">
    <source>
        <dbReference type="SAM" id="Coils"/>
    </source>
</evidence>
<feature type="modified residue" description="4-aspartylphosphate" evidence="12">
    <location>
        <position position="853"/>
    </location>
</feature>
<comment type="catalytic activity">
    <reaction evidence="1">
        <text>ATP + protein L-histidine = ADP + protein N-phospho-L-histidine.</text>
        <dbReference type="EC" id="2.7.13.3"/>
    </reaction>
</comment>
<dbReference type="Gene3D" id="6.10.340.10">
    <property type="match status" value="1"/>
</dbReference>
<comment type="similarity">
    <text evidence="3">In the N-terminal section; belongs to the phytochrome family.</text>
</comment>
<keyword evidence="14" id="KW-0812">Transmembrane</keyword>
<evidence type="ECO:0000256" key="7">
    <source>
        <dbReference type="ARBA" id="ARBA00022679"/>
    </source>
</evidence>
<dbReference type="InterPro" id="IPR004358">
    <property type="entry name" value="Sig_transdc_His_kin-like_C"/>
</dbReference>
<dbReference type="PANTHER" id="PTHR45339">
    <property type="entry name" value="HYBRID SIGNAL TRANSDUCTION HISTIDINE KINASE J"/>
    <property type="match status" value="1"/>
</dbReference>
<evidence type="ECO:0000256" key="9">
    <source>
        <dbReference type="ARBA" id="ARBA00023012"/>
    </source>
</evidence>
<dbReference type="PROSITE" id="PS50885">
    <property type="entry name" value="HAMP"/>
    <property type="match status" value="1"/>
</dbReference>
<keyword evidence="8 18" id="KW-0418">Kinase</keyword>
<keyword evidence="7" id="KW-0808">Transferase</keyword>
<gene>
    <name evidence="18" type="ordered locus">Dtox_2180</name>
</gene>
<dbReference type="SMART" id="SM00448">
    <property type="entry name" value="REC"/>
    <property type="match status" value="1"/>
</dbReference>
<evidence type="ECO:0000256" key="1">
    <source>
        <dbReference type="ARBA" id="ARBA00000085"/>
    </source>
</evidence>
<comment type="function">
    <text evidence="10">May play the central regulatory role in sporulation. It may be an element of the effector pathway responsible for the activation of sporulation genes in response to nutritional stress. Spo0A may act in concert with spo0H (a sigma factor) to control the expression of some genes that are critical to the sporulation process.</text>
</comment>
<comment type="subcellular location">
    <subcellularLocation>
        <location evidence="2">Membrane</location>
    </subcellularLocation>
</comment>
<dbReference type="Pfam" id="PF13185">
    <property type="entry name" value="GAF_2"/>
    <property type="match status" value="1"/>
</dbReference>
<dbReference type="HOGENOM" id="CLU_000445_127_2_9"/>
<dbReference type="InterPro" id="IPR003018">
    <property type="entry name" value="GAF"/>
</dbReference>
<evidence type="ECO:0000256" key="12">
    <source>
        <dbReference type="PROSITE-ProRule" id="PRU00169"/>
    </source>
</evidence>
<feature type="domain" description="HAMP" evidence="17">
    <location>
        <begin position="211"/>
        <end position="266"/>
    </location>
</feature>
<dbReference type="eggNOG" id="COG3437">
    <property type="taxonomic scope" value="Bacteria"/>
</dbReference>
<keyword evidence="6 12" id="KW-0597">Phosphoprotein</keyword>
<keyword evidence="14" id="KW-0472">Membrane</keyword>
<dbReference type="SMART" id="SM00387">
    <property type="entry name" value="HATPase_c"/>
    <property type="match status" value="1"/>
</dbReference>
<dbReference type="InterPro" id="IPR036097">
    <property type="entry name" value="HisK_dim/P_sf"/>
</dbReference>
<dbReference type="Pfam" id="PF02518">
    <property type="entry name" value="HATPase_c"/>
    <property type="match status" value="1"/>
</dbReference>
<dbReference type="Pfam" id="PF00072">
    <property type="entry name" value="Response_reg"/>
    <property type="match status" value="1"/>
</dbReference>
<dbReference type="STRING" id="485916.Dtox_2180"/>
<dbReference type="SMART" id="SM00065">
    <property type="entry name" value="GAF"/>
    <property type="match status" value="1"/>
</dbReference>
<dbReference type="PRINTS" id="PR00344">
    <property type="entry name" value="BCTRLSENSOR"/>
</dbReference>
<evidence type="ECO:0000259" key="16">
    <source>
        <dbReference type="PROSITE" id="PS50110"/>
    </source>
</evidence>
<evidence type="ECO:0000256" key="4">
    <source>
        <dbReference type="ARBA" id="ARBA00012438"/>
    </source>
</evidence>
<evidence type="ECO:0000259" key="15">
    <source>
        <dbReference type="PROSITE" id="PS50109"/>
    </source>
</evidence>
<dbReference type="InterPro" id="IPR029016">
    <property type="entry name" value="GAF-like_dom_sf"/>
</dbReference>
<dbReference type="InterPro" id="IPR011006">
    <property type="entry name" value="CheY-like_superfamily"/>
</dbReference>
<dbReference type="EMBL" id="CP001720">
    <property type="protein sequence ID" value="ACV63001.1"/>
    <property type="molecule type" value="Genomic_DNA"/>
</dbReference>
<dbReference type="AlphaFoldDB" id="C8VZM3"/>
<keyword evidence="13" id="KW-0175">Coiled coil</keyword>
<dbReference type="Gene3D" id="3.40.50.2300">
    <property type="match status" value="1"/>
</dbReference>
<dbReference type="Gene3D" id="3.30.565.10">
    <property type="entry name" value="Histidine kinase-like ATPase, C-terminal domain"/>
    <property type="match status" value="1"/>
</dbReference>
<dbReference type="OrthoDB" id="9809348at2"/>
<evidence type="ECO:0000256" key="14">
    <source>
        <dbReference type="SAM" id="Phobius"/>
    </source>
</evidence>
<dbReference type="InterPro" id="IPR003661">
    <property type="entry name" value="HisK_dim/P_dom"/>
</dbReference>
<proteinExistence type="inferred from homology"/>
<dbReference type="EC" id="2.7.13.3" evidence="4"/>
<evidence type="ECO:0000256" key="11">
    <source>
        <dbReference type="ARBA" id="ARBA00074306"/>
    </source>
</evidence>
<dbReference type="Pfam" id="PF00512">
    <property type="entry name" value="HisKA"/>
    <property type="match status" value="1"/>
</dbReference>
<organism evidence="18 19">
    <name type="scientific">Desulfofarcimen acetoxidans (strain ATCC 49208 / DSM 771 / KCTC 5769 / VKM B-1644 / 5575)</name>
    <name type="common">Desulfotomaculum acetoxidans</name>
    <dbReference type="NCBI Taxonomy" id="485916"/>
    <lineage>
        <taxon>Bacteria</taxon>
        <taxon>Bacillati</taxon>
        <taxon>Bacillota</taxon>
        <taxon>Clostridia</taxon>
        <taxon>Eubacteriales</taxon>
        <taxon>Peptococcaceae</taxon>
        <taxon>Desulfofarcimen</taxon>
    </lineage>
</organism>
<dbReference type="InterPro" id="IPR024478">
    <property type="entry name" value="HlyB_4HB_MCP"/>
</dbReference>
<name>C8VZM3_DESAS</name>
<keyword evidence="19" id="KW-1185">Reference proteome</keyword>
<dbReference type="eggNOG" id="COG4251">
    <property type="taxonomic scope" value="Bacteria"/>
</dbReference>
<dbReference type="Gene3D" id="1.10.287.130">
    <property type="match status" value="1"/>
</dbReference>
<dbReference type="Proteomes" id="UP000002217">
    <property type="component" value="Chromosome"/>
</dbReference>
<dbReference type="SUPFAM" id="SSF55874">
    <property type="entry name" value="ATPase domain of HSP90 chaperone/DNA topoisomerase II/histidine kinase"/>
    <property type="match status" value="1"/>
</dbReference>
<dbReference type="SUPFAM" id="SSF55781">
    <property type="entry name" value="GAF domain-like"/>
    <property type="match status" value="1"/>
</dbReference>
<dbReference type="Gene3D" id="3.30.450.40">
    <property type="match status" value="1"/>
</dbReference>
<evidence type="ECO:0000256" key="5">
    <source>
        <dbReference type="ARBA" id="ARBA00018672"/>
    </source>
</evidence>
<evidence type="ECO:0000313" key="19">
    <source>
        <dbReference type="Proteomes" id="UP000002217"/>
    </source>
</evidence>
<evidence type="ECO:0000256" key="6">
    <source>
        <dbReference type="ARBA" id="ARBA00022553"/>
    </source>
</evidence>
<feature type="transmembrane region" description="Helical" evidence="14">
    <location>
        <begin position="6"/>
        <end position="29"/>
    </location>
</feature>
<evidence type="ECO:0000256" key="8">
    <source>
        <dbReference type="ARBA" id="ARBA00022777"/>
    </source>
</evidence>
<feature type="domain" description="Histidine kinase" evidence="15">
    <location>
        <begin position="518"/>
        <end position="751"/>
    </location>
</feature>
<dbReference type="SUPFAM" id="SSF52172">
    <property type="entry name" value="CheY-like"/>
    <property type="match status" value="1"/>
</dbReference>
<dbReference type="PANTHER" id="PTHR45339:SF1">
    <property type="entry name" value="HYBRID SIGNAL TRANSDUCTION HISTIDINE KINASE J"/>
    <property type="match status" value="1"/>
</dbReference>
<dbReference type="GO" id="GO:0000155">
    <property type="term" value="F:phosphorelay sensor kinase activity"/>
    <property type="evidence" value="ECO:0007669"/>
    <property type="project" value="InterPro"/>
</dbReference>
<feature type="transmembrane region" description="Helical" evidence="14">
    <location>
        <begin position="190"/>
        <end position="210"/>
    </location>
</feature>
<evidence type="ECO:0000313" key="18">
    <source>
        <dbReference type="EMBL" id="ACV63001.1"/>
    </source>
</evidence>
<dbReference type="InterPro" id="IPR036890">
    <property type="entry name" value="HATPase_C_sf"/>
</dbReference>
<dbReference type="InterPro" id="IPR047347">
    <property type="entry name" value="YvaQ-like_sensor"/>
</dbReference>
<keyword evidence="14" id="KW-1133">Transmembrane helix</keyword>
<dbReference type="PROSITE" id="PS50109">
    <property type="entry name" value="HIS_KIN"/>
    <property type="match status" value="1"/>
</dbReference>
<feature type="domain" description="Response regulatory" evidence="16">
    <location>
        <begin position="803"/>
        <end position="920"/>
    </location>
</feature>
<dbReference type="InterPro" id="IPR003660">
    <property type="entry name" value="HAMP_dom"/>
</dbReference>
<reference evidence="18 19" key="1">
    <citation type="journal article" date="2009" name="Stand. Genomic Sci.">
        <title>Complete genome sequence of Desulfotomaculum acetoxidans type strain (5575).</title>
        <authorList>
            <person name="Spring S."/>
            <person name="Lapidus A."/>
            <person name="Schroder M."/>
            <person name="Gleim D."/>
            <person name="Sims D."/>
            <person name="Meincke L."/>
            <person name="Glavina Del Rio T."/>
            <person name="Tice H."/>
            <person name="Copeland A."/>
            <person name="Cheng J.F."/>
            <person name="Lucas S."/>
            <person name="Chen F."/>
            <person name="Nolan M."/>
            <person name="Bruce D."/>
            <person name="Goodwin L."/>
            <person name="Pitluck S."/>
            <person name="Ivanova N."/>
            <person name="Mavromatis K."/>
            <person name="Mikhailova N."/>
            <person name="Pati A."/>
            <person name="Chen A."/>
            <person name="Palaniappan K."/>
            <person name="Land M."/>
            <person name="Hauser L."/>
            <person name="Chang Y.J."/>
            <person name="Jeffries C.D."/>
            <person name="Chain P."/>
            <person name="Saunders E."/>
            <person name="Brettin T."/>
            <person name="Detter J.C."/>
            <person name="Goker M."/>
            <person name="Bristow J."/>
            <person name="Eisen J.A."/>
            <person name="Markowitz V."/>
            <person name="Hugenholtz P."/>
            <person name="Kyrpides N.C."/>
            <person name="Klenk H.P."/>
            <person name="Han C."/>
        </authorList>
    </citation>
    <scope>NUCLEOTIDE SEQUENCE [LARGE SCALE GENOMIC DNA]</scope>
    <source>
        <strain evidence="19">ATCC 49208 / DSM 771 / VKM B-1644</strain>
    </source>
</reference>
<dbReference type="CDD" id="cd17546">
    <property type="entry name" value="REC_hyHK_CKI1_RcsC-like"/>
    <property type="match status" value="1"/>
</dbReference>
<accession>C8VZM3</accession>
<dbReference type="GO" id="GO:0016020">
    <property type="term" value="C:membrane"/>
    <property type="evidence" value="ECO:0007669"/>
    <property type="project" value="UniProtKB-SubCell"/>
</dbReference>
<keyword evidence="9" id="KW-0902">Two-component regulatory system</keyword>
<dbReference type="RefSeq" id="WP_015757705.1">
    <property type="nucleotide sequence ID" value="NC_013216.1"/>
</dbReference>
<dbReference type="InterPro" id="IPR001789">
    <property type="entry name" value="Sig_transdc_resp-reg_receiver"/>
</dbReference>
<dbReference type="KEGG" id="dae:Dtox_2180"/>
<evidence type="ECO:0000256" key="3">
    <source>
        <dbReference type="ARBA" id="ARBA00006402"/>
    </source>
</evidence>
<evidence type="ECO:0000256" key="2">
    <source>
        <dbReference type="ARBA" id="ARBA00004370"/>
    </source>
</evidence>
<dbReference type="SUPFAM" id="SSF47384">
    <property type="entry name" value="Homodimeric domain of signal transducing histidine kinase"/>
    <property type="match status" value="1"/>
</dbReference>
<feature type="coiled-coil region" evidence="13">
    <location>
        <begin position="442"/>
        <end position="508"/>
    </location>
</feature>
<dbReference type="InterPro" id="IPR005467">
    <property type="entry name" value="His_kinase_dom"/>
</dbReference>